<evidence type="ECO:0000259" key="1">
    <source>
        <dbReference type="Pfam" id="PF01458"/>
    </source>
</evidence>
<dbReference type="SUPFAM" id="SSF101960">
    <property type="entry name" value="Stabilizer of iron transporter SufD"/>
    <property type="match status" value="1"/>
</dbReference>
<keyword evidence="3" id="KW-1185">Reference proteome</keyword>
<dbReference type="InterPro" id="IPR037284">
    <property type="entry name" value="SUF_FeS_clus_asmbl_SufBD_sf"/>
</dbReference>
<dbReference type="InterPro" id="IPR000825">
    <property type="entry name" value="SUF_FeS_clus_asmbl_SufBD_core"/>
</dbReference>
<accession>A0A833JEU7</accession>
<dbReference type="Pfam" id="PF01458">
    <property type="entry name" value="SUFBD_core"/>
    <property type="match status" value="1"/>
</dbReference>
<evidence type="ECO:0000313" key="3">
    <source>
        <dbReference type="Proteomes" id="UP000442694"/>
    </source>
</evidence>
<dbReference type="PANTHER" id="PTHR43575:SF1">
    <property type="entry name" value="PROTEIN ABCI7, CHLOROPLASTIC"/>
    <property type="match status" value="1"/>
</dbReference>
<dbReference type="InterPro" id="IPR055346">
    <property type="entry name" value="Fe-S_cluster_assembly_SufBD"/>
</dbReference>
<comment type="caution">
    <text evidence="2">The sequence shown here is derived from an EMBL/GenBank/DDBJ whole genome shotgun (WGS) entry which is preliminary data.</text>
</comment>
<dbReference type="EMBL" id="WFLN01000005">
    <property type="protein sequence ID" value="KAB8032089.1"/>
    <property type="molecule type" value="Genomic_DNA"/>
</dbReference>
<reference evidence="2 3" key="1">
    <citation type="submission" date="2019-10" db="EMBL/GenBank/DDBJ databases">
        <title>New genus of Silvanigrellaceae.</title>
        <authorList>
            <person name="Pitt A."/>
            <person name="Hahn M.W."/>
        </authorList>
    </citation>
    <scope>NUCLEOTIDE SEQUENCE [LARGE SCALE GENOMIC DNA]</scope>
    <source>
        <strain evidence="2 3">33A1-SZDP</strain>
    </source>
</reference>
<dbReference type="Proteomes" id="UP000442694">
    <property type="component" value="Unassembled WGS sequence"/>
</dbReference>
<sequence>MSLIHLENKKLALCPKYPEESWRKTNPEIFFLPQEEVLNFQGHSVQEKVSSFLPWKVSYRNPQDTLTRVSLLKKYFGDSCENIFQNELRRIILVEIGHGVVDIYSATELKSSIEFLSAPFEAISIAPKSDIGFALASRLKASSPHEIVMKLATHSTEKPLIIVTNHLNSNFSQIYSAFKLVLSKGSQAELILIEGSSQFGMLRHSLILEENSQLTQLWLNVTAGELKSSNTLFERNVSLGENSKFIDAQIMNPQGNTRVTSNIVFSGKKAIAKSSVAVLSTQGNFDYEPIQEHKVSQGNSHLNIKMIIANRTKCVFQGLVIIDKDAPQTLAMQVNKNLLLSKNARVDASPRLEILPNDVMCKHGSATGEIDAKQLYYLTTRGFSIAEARKLIIKSFALETLSNLESESLLLNVAEHSLEIALNQLPQE</sequence>
<dbReference type="PANTHER" id="PTHR43575">
    <property type="entry name" value="PROTEIN ABCI7, CHLOROPLASTIC"/>
    <property type="match status" value="1"/>
</dbReference>
<dbReference type="GO" id="GO:0016226">
    <property type="term" value="P:iron-sulfur cluster assembly"/>
    <property type="evidence" value="ECO:0007669"/>
    <property type="project" value="InterPro"/>
</dbReference>
<organism evidence="2 3">
    <name type="scientific">Fluviispira multicolorata</name>
    <dbReference type="NCBI Taxonomy" id="2654512"/>
    <lineage>
        <taxon>Bacteria</taxon>
        <taxon>Pseudomonadati</taxon>
        <taxon>Bdellovibrionota</taxon>
        <taxon>Oligoflexia</taxon>
        <taxon>Silvanigrellales</taxon>
        <taxon>Silvanigrellaceae</taxon>
        <taxon>Fluviispira</taxon>
    </lineage>
</organism>
<dbReference type="AlphaFoldDB" id="A0A833JEU7"/>
<dbReference type="RefSeq" id="WP_152212267.1">
    <property type="nucleotide sequence ID" value="NZ_WFLN01000005.1"/>
</dbReference>
<feature type="domain" description="SUF system FeS cluster assembly SufBD core" evidence="1">
    <location>
        <begin position="173"/>
        <end position="396"/>
    </location>
</feature>
<evidence type="ECO:0000313" key="2">
    <source>
        <dbReference type="EMBL" id="KAB8032089.1"/>
    </source>
</evidence>
<gene>
    <name evidence="2" type="ORF">GCL57_05430</name>
</gene>
<name>A0A833JEU7_9BACT</name>
<proteinExistence type="predicted"/>
<protein>
    <recommendedName>
        <fullName evidence="1">SUF system FeS cluster assembly SufBD core domain-containing protein</fullName>
    </recommendedName>
</protein>